<keyword evidence="1" id="KW-0472">Membrane</keyword>
<protein>
    <recommendedName>
        <fullName evidence="4">Transmembrane protein</fullName>
    </recommendedName>
</protein>
<keyword evidence="1" id="KW-0812">Transmembrane</keyword>
<evidence type="ECO:0000313" key="3">
    <source>
        <dbReference type="Proteomes" id="UP000515977"/>
    </source>
</evidence>
<keyword evidence="3" id="KW-1185">Reference proteome</keyword>
<dbReference type="EMBL" id="CP060711">
    <property type="protein sequence ID" value="QNN46569.1"/>
    <property type="molecule type" value="Genomic_DNA"/>
</dbReference>
<reference evidence="2 3" key="1">
    <citation type="submission" date="2020-08" db="EMBL/GenBank/DDBJ databases">
        <title>Genome sequence of Thermomonas brevis KACC 16975T.</title>
        <authorList>
            <person name="Hyun D.-W."/>
            <person name="Bae J.-W."/>
        </authorList>
    </citation>
    <scope>NUCLEOTIDE SEQUENCE [LARGE SCALE GENOMIC DNA]</scope>
    <source>
        <strain evidence="2 3">KACC 16975</strain>
    </source>
</reference>
<keyword evidence="1" id="KW-1133">Transmembrane helix</keyword>
<accession>A0A7G9QT94</accession>
<feature type="transmembrane region" description="Helical" evidence="1">
    <location>
        <begin position="55"/>
        <end position="77"/>
    </location>
</feature>
<evidence type="ECO:0000256" key="1">
    <source>
        <dbReference type="SAM" id="Phobius"/>
    </source>
</evidence>
<gene>
    <name evidence="2" type="ORF">H9L17_15645</name>
</gene>
<dbReference type="RefSeq" id="WP_187570333.1">
    <property type="nucleotide sequence ID" value="NZ_CP060711.1"/>
</dbReference>
<feature type="transmembrane region" description="Helical" evidence="1">
    <location>
        <begin position="97"/>
        <end position="118"/>
    </location>
</feature>
<name>A0A7G9QT94_9GAMM</name>
<proteinExistence type="predicted"/>
<dbReference type="Proteomes" id="UP000515977">
    <property type="component" value="Chromosome"/>
</dbReference>
<evidence type="ECO:0000313" key="2">
    <source>
        <dbReference type="EMBL" id="QNN46569.1"/>
    </source>
</evidence>
<organism evidence="2 3">
    <name type="scientific">Thermomonas brevis</name>
    <dbReference type="NCBI Taxonomy" id="215691"/>
    <lineage>
        <taxon>Bacteria</taxon>
        <taxon>Pseudomonadati</taxon>
        <taxon>Pseudomonadota</taxon>
        <taxon>Gammaproteobacteria</taxon>
        <taxon>Lysobacterales</taxon>
        <taxon>Lysobacteraceae</taxon>
        <taxon>Thermomonas</taxon>
    </lineage>
</organism>
<feature type="transmembrane region" description="Helical" evidence="1">
    <location>
        <begin position="25"/>
        <end position="43"/>
    </location>
</feature>
<feature type="transmembrane region" description="Helical" evidence="1">
    <location>
        <begin position="125"/>
        <end position="147"/>
    </location>
</feature>
<evidence type="ECO:0008006" key="4">
    <source>
        <dbReference type="Google" id="ProtNLM"/>
    </source>
</evidence>
<dbReference type="KEGG" id="tbv:H9L17_15645"/>
<dbReference type="AlphaFoldDB" id="A0A7G9QT94"/>
<sequence length="151" mass="16029">MTFLILFFLLVGSLPALLPKWRHALAAAGILFVALVLGPLYALRDLEAHPSGGDGPAFASLILLFGSAELVFAASLVGRLIAHAAARALMPSTRRRIVNALLVFAFVPFALAWMLVALRLAGTGLIAMAVLALFPFAWFALALRLAAPPQK</sequence>